<dbReference type="Pfam" id="PF13581">
    <property type="entry name" value="HATPase_c_2"/>
    <property type="match status" value="1"/>
</dbReference>
<gene>
    <name evidence="3" type="ordered locus">Glov_0750</name>
</gene>
<proteinExistence type="predicted"/>
<reference evidence="3 4" key="1">
    <citation type="submission" date="2008-05" db="EMBL/GenBank/DDBJ databases">
        <title>Complete sequence of chromosome of Geobacter lovleyi SZ.</title>
        <authorList>
            <consortium name="US DOE Joint Genome Institute"/>
            <person name="Lucas S."/>
            <person name="Copeland A."/>
            <person name="Lapidus A."/>
            <person name="Glavina del Rio T."/>
            <person name="Dalin E."/>
            <person name="Tice H."/>
            <person name="Bruce D."/>
            <person name="Goodwin L."/>
            <person name="Pitluck S."/>
            <person name="Chertkov O."/>
            <person name="Meincke L."/>
            <person name="Brettin T."/>
            <person name="Detter J.C."/>
            <person name="Han C."/>
            <person name="Tapia R."/>
            <person name="Kuske C.R."/>
            <person name="Schmutz J."/>
            <person name="Larimer F."/>
            <person name="Land M."/>
            <person name="Hauser L."/>
            <person name="Kyrpides N."/>
            <person name="Mikhailova N."/>
            <person name="Sung Y."/>
            <person name="Fletcher K.E."/>
            <person name="Ritalahti K.M."/>
            <person name="Loeffler F.E."/>
            <person name="Richardson P."/>
        </authorList>
    </citation>
    <scope>NUCLEOTIDE SEQUENCE [LARGE SCALE GENOMIC DNA]</scope>
    <source>
        <strain evidence="4">ATCC BAA-1151 / DSM 17278 / SZ</strain>
    </source>
</reference>
<dbReference type="Proteomes" id="UP000002420">
    <property type="component" value="Chromosome"/>
</dbReference>
<evidence type="ECO:0000259" key="2">
    <source>
        <dbReference type="Pfam" id="PF13581"/>
    </source>
</evidence>
<dbReference type="InterPro" id="IPR036890">
    <property type="entry name" value="HATPase_C_sf"/>
</dbReference>
<dbReference type="CDD" id="cd16936">
    <property type="entry name" value="HATPase_RsbW-like"/>
    <property type="match status" value="1"/>
</dbReference>
<evidence type="ECO:0000313" key="4">
    <source>
        <dbReference type="Proteomes" id="UP000002420"/>
    </source>
</evidence>
<sequence>MTFDTLRCTALLENLDQVTGFIEEAADHFGLETKKKFGLLVAAEEAFVNVCHYAYPDTTGEVTISCGSDNEAFVLEIADSGAPFDVLSLPDPDTTADIMDRQIGGLGVYFIRTLTDLVSYRREEGLNILQMVLYKTGEPRS</sequence>
<keyword evidence="3" id="KW-0418">Kinase</keyword>
<dbReference type="STRING" id="398767.Glov_0750"/>
<dbReference type="eggNOG" id="COG2172">
    <property type="taxonomic scope" value="Bacteria"/>
</dbReference>
<evidence type="ECO:0000313" key="3">
    <source>
        <dbReference type="EMBL" id="ACD94476.1"/>
    </source>
</evidence>
<dbReference type="PANTHER" id="PTHR35526">
    <property type="entry name" value="ANTI-SIGMA-F FACTOR RSBW-RELATED"/>
    <property type="match status" value="1"/>
</dbReference>
<accession>B3E4G1</accession>
<dbReference type="SUPFAM" id="SSF55874">
    <property type="entry name" value="ATPase domain of HSP90 chaperone/DNA topoisomerase II/histidine kinase"/>
    <property type="match status" value="1"/>
</dbReference>
<dbReference type="KEGG" id="glo:Glov_0750"/>
<keyword evidence="3" id="KW-0808">Transferase</keyword>
<dbReference type="PANTHER" id="PTHR35526:SF6">
    <property type="entry name" value="SLR1861 PROTEIN"/>
    <property type="match status" value="1"/>
</dbReference>
<dbReference type="RefSeq" id="WP_012468832.1">
    <property type="nucleotide sequence ID" value="NC_010814.1"/>
</dbReference>
<dbReference type="GO" id="GO:0004674">
    <property type="term" value="F:protein serine/threonine kinase activity"/>
    <property type="evidence" value="ECO:0007669"/>
    <property type="project" value="UniProtKB-KW"/>
</dbReference>
<dbReference type="EMBL" id="CP001089">
    <property type="protein sequence ID" value="ACD94476.1"/>
    <property type="molecule type" value="Genomic_DNA"/>
</dbReference>
<organism evidence="3 4">
    <name type="scientific">Trichlorobacter lovleyi (strain ATCC BAA-1151 / DSM 17278 / SZ)</name>
    <name type="common">Geobacter lovleyi</name>
    <dbReference type="NCBI Taxonomy" id="398767"/>
    <lineage>
        <taxon>Bacteria</taxon>
        <taxon>Pseudomonadati</taxon>
        <taxon>Thermodesulfobacteriota</taxon>
        <taxon>Desulfuromonadia</taxon>
        <taxon>Geobacterales</taxon>
        <taxon>Geobacteraceae</taxon>
        <taxon>Trichlorobacter</taxon>
    </lineage>
</organism>
<feature type="domain" description="Histidine kinase/HSP90-like ATPase" evidence="2">
    <location>
        <begin position="9"/>
        <end position="132"/>
    </location>
</feature>
<dbReference type="InterPro" id="IPR003594">
    <property type="entry name" value="HATPase_dom"/>
</dbReference>
<dbReference type="InterPro" id="IPR050267">
    <property type="entry name" value="Anti-sigma-factor_SerPK"/>
</dbReference>
<name>B3E4G1_TRIL1</name>
<dbReference type="Gene3D" id="3.30.565.10">
    <property type="entry name" value="Histidine kinase-like ATPase, C-terminal domain"/>
    <property type="match status" value="1"/>
</dbReference>
<protein>
    <submittedName>
        <fullName evidence="3">Putative anti-sigma regulatory factor, serine/threonine protein kinase</fullName>
    </submittedName>
</protein>
<dbReference type="AlphaFoldDB" id="B3E4G1"/>
<dbReference type="HOGENOM" id="CLU_090336_24_2_7"/>
<keyword evidence="1 3" id="KW-0723">Serine/threonine-protein kinase</keyword>
<evidence type="ECO:0000256" key="1">
    <source>
        <dbReference type="ARBA" id="ARBA00022527"/>
    </source>
</evidence>
<dbReference type="OrthoDB" id="9792240at2"/>
<keyword evidence="4" id="KW-1185">Reference proteome</keyword>